<protein>
    <submittedName>
        <fullName evidence="8">RDD family protein</fullName>
    </submittedName>
</protein>
<evidence type="ECO:0000313" key="9">
    <source>
        <dbReference type="Proteomes" id="UP000290649"/>
    </source>
</evidence>
<name>A0A4Q0VMS2_9BACI</name>
<dbReference type="EMBL" id="QOUX01000047">
    <property type="protein sequence ID" value="RXI96641.1"/>
    <property type="molecule type" value="Genomic_DNA"/>
</dbReference>
<dbReference type="Proteomes" id="UP000290649">
    <property type="component" value="Unassembled WGS sequence"/>
</dbReference>
<dbReference type="Pfam" id="PF06271">
    <property type="entry name" value="RDD"/>
    <property type="match status" value="1"/>
</dbReference>
<evidence type="ECO:0000259" key="7">
    <source>
        <dbReference type="Pfam" id="PF06271"/>
    </source>
</evidence>
<dbReference type="GO" id="GO:0005886">
    <property type="term" value="C:plasma membrane"/>
    <property type="evidence" value="ECO:0007669"/>
    <property type="project" value="UniProtKB-SubCell"/>
</dbReference>
<evidence type="ECO:0000256" key="1">
    <source>
        <dbReference type="ARBA" id="ARBA00004651"/>
    </source>
</evidence>
<dbReference type="OrthoDB" id="9793824at2"/>
<comment type="subcellular location">
    <subcellularLocation>
        <location evidence="1">Cell membrane</location>
        <topology evidence="1">Multi-pass membrane protein</topology>
    </subcellularLocation>
</comment>
<feature type="transmembrane region" description="Helical" evidence="6">
    <location>
        <begin position="96"/>
        <end position="113"/>
    </location>
</feature>
<keyword evidence="5 6" id="KW-0472">Membrane</keyword>
<sequence>MERAGFWIRFVAMLIDGILIGIVQFVLLAVFGGGLDPDNVNVGFELIISFLLLFGYYVWFQTKYNGQTLGKRMMGIRVLTVDGDPVRMGQMALREILGKFLSGLIFLIGYLIAAGKAKRALHDYLAKTIVVRNE</sequence>
<evidence type="ECO:0000256" key="2">
    <source>
        <dbReference type="ARBA" id="ARBA00022475"/>
    </source>
</evidence>
<proteinExistence type="predicted"/>
<comment type="caution">
    <text evidence="8">The sequence shown here is derived from an EMBL/GenBank/DDBJ whole genome shotgun (WGS) entry which is preliminary data.</text>
</comment>
<keyword evidence="2" id="KW-1003">Cell membrane</keyword>
<keyword evidence="4 6" id="KW-1133">Transmembrane helix</keyword>
<dbReference type="PANTHER" id="PTHR36115:SF4">
    <property type="entry name" value="MEMBRANE PROTEIN"/>
    <property type="match status" value="1"/>
</dbReference>
<feature type="transmembrane region" description="Helical" evidence="6">
    <location>
        <begin position="42"/>
        <end position="60"/>
    </location>
</feature>
<accession>A0A4Q0VMS2</accession>
<gene>
    <name evidence="8" type="ORF">DS745_23360</name>
</gene>
<dbReference type="InterPro" id="IPR010432">
    <property type="entry name" value="RDD"/>
</dbReference>
<evidence type="ECO:0000313" key="8">
    <source>
        <dbReference type="EMBL" id="RXI96641.1"/>
    </source>
</evidence>
<keyword evidence="9" id="KW-1185">Reference proteome</keyword>
<dbReference type="InterPro" id="IPR051791">
    <property type="entry name" value="Pra-immunoreactive"/>
</dbReference>
<evidence type="ECO:0000256" key="6">
    <source>
        <dbReference type="SAM" id="Phobius"/>
    </source>
</evidence>
<dbReference type="AlphaFoldDB" id="A0A4Q0VMS2"/>
<evidence type="ECO:0000256" key="3">
    <source>
        <dbReference type="ARBA" id="ARBA00022692"/>
    </source>
</evidence>
<feature type="domain" description="RDD" evidence="7">
    <location>
        <begin position="3"/>
        <end position="127"/>
    </location>
</feature>
<keyword evidence="3 6" id="KW-0812">Transmembrane</keyword>
<feature type="transmembrane region" description="Helical" evidence="6">
    <location>
        <begin position="6"/>
        <end position="30"/>
    </location>
</feature>
<dbReference type="RefSeq" id="WP_129080735.1">
    <property type="nucleotide sequence ID" value="NZ_QOUX01000047.1"/>
</dbReference>
<evidence type="ECO:0000256" key="4">
    <source>
        <dbReference type="ARBA" id="ARBA00022989"/>
    </source>
</evidence>
<reference evidence="8 9" key="1">
    <citation type="journal article" date="2019" name="Int. J. Syst. Evol. Microbiol.">
        <title>Anaerobacillus alkaliphilus sp. nov., a novel alkaliphilic and moderately halophilic bacterium.</title>
        <authorList>
            <person name="Borsodi A.K."/>
            <person name="Aszalos J.M."/>
            <person name="Bihari P."/>
            <person name="Nagy I."/>
            <person name="Schumann P."/>
            <person name="Sproer C."/>
            <person name="Kovacs A.L."/>
            <person name="Boka K."/>
            <person name="Dobosy P."/>
            <person name="Ovari M."/>
            <person name="Szili-Kovacs T."/>
            <person name="Toth E."/>
        </authorList>
    </citation>
    <scope>NUCLEOTIDE SEQUENCE [LARGE SCALE GENOMIC DNA]</scope>
    <source>
        <strain evidence="8 9">B16-10</strain>
    </source>
</reference>
<dbReference type="PANTHER" id="PTHR36115">
    <property type="entry name" value="PROLINE-RICH ANTIGEN HOMOLOG-RELATED"/>
    <property type="match status" value="1"/>
</dbReference>
<organism evidence="8 9">
    <name type="scientific">Anaerobacillus alkaliphilus</name>
    <dbReference type="NCBI Taxonomy" id="1548597"/>
    <lineage>
        <taxon>Bacteria</taxon>
        <taxon>Bacillati</taxon>
        <taxon>Bacillota</taxon>
        <taxon>Bacilli</taxon>
        <taxon>Bacillales</taxon>
        <taxon>Bacillaceae</taxon>
        <taxon>Anaerobacillus</taxon>
    </lineage>
</organism>
<evidence type="ECO:0000256" key="5">
    <source>
        <dbReference type="ARBA" id="ARBA00023136"/>
    </source>
</evidence>